<dbReference type="SUPFAM" id="SSF52540">
    <property type="entry name" value="P-loop containing nucleoside triphosphate hydrolases"/>
    <property type="match status" value="1"/>
</dbReference>
<dbReference type="GO" id="GO:0051607">
    <property type="term" value="P:defense response to virus"/>
    <property type="evidence" value="ECO:0007669"/>
    <property type="project" value="UniProtKB-KW"/>
</dbReference>
<dbReference type="InterPro" id="IPR006483">
    <property type="entry name" value="CRISPR-assoc_Cas3_HD"/>
</dbReference>
<dbReference type="SMART" id="SM00490">
    <property type="entry name" value="HELICc"/>
    <property type="match status" value="1"/>
</dbReference>
<evidence type="ECO:0000256" key="5">
    <source>
        <dbReference type="ARBA" id="ARBA00022801"/>
    </source>
</evidence>
<dbReference type="Gene3D" id="1.10.3210.30">
    <property type="match status" value="1"/>
</dbReference>
<dbReference type="CDD" id="cd09641">
    <property type="entry name" value="Cas3''_I"/>
    <property type="match status" value="1"/>
</dbReference>
<dbReference type="PANTHER" id="PTHR47963:SF9">
    <property type="entry name" value="CRISPR-ASSOCIATED ENDONUCLEASE_HELICASE CAS3"/>
    <property type="match status" value="1"/>
</dbReference>
<gene>
    <name evidence="10" type="ORF">SAMN05216298_0414</name>
</gene>
<evidence type="ECO:0000256" key="4">
    <source>
        <dbReference type="ARBA" id="ARBA00022741"/>
    </source>
</evidence>
<dbReference type="GO" id="GO:0046872">
    <property type="term" value="F:metal ion binding"/>
    <property type="evidence" value="ECO:0007669"/>
    <property type="project" value="UniProtKB-KW"/>
</dbReference>
<name>A0A1G9CMD2_9ACTN</name>
<keyword evidence="8" id="KW-0051">Antiviral defense</keyword>
<dbReference type="Proteomes" id="UP000198662">
    <property type="component" value="Unassembled WGS sequence"/>
</dbReference>
<dbReference type="NCBIfam" id="TIGR01596">
    <property type="entry name" value="cas3_HD"/>
    <property type="match status" value="1"/>
</dbReference>
<dbReference type="Pfam" id="PF18395">
    <property type="entry name" value="Cas3_C"/>
    <property type="match status" value="1"/>
</dbReference>
<dbReference type="InterPro" id="IPR038257">
    <property type="entry name" value="CRISPR-assoc_Cas3_HD_sf"/>
</dbReference>
<dbReference type="CDD" id="cd17930">
    <property type="entry name" value="DEXHc_cas3"/>
    <property type="match status" value="1"/>
</dbReference>
<evidence type="ECO:0000256" key="1">
    <source>
        <dbReference type="ARBA" id="ARBA00006847"/>
    </source>
</evidence>
<dbReference type="PANTHER" id="PTHR47963">
    <property type="entry name" value="DEAD-BOX ATP-DEPENDENT RNA HELICASE 47, MITOCHONDRIAL"/>
    <property type="match status" value="1"/>
</dbReference>
<evidence type="ECO:0000256" key="2">
    <source>
        <dbReference type="ARBA" id="ARBA00009046"/>
    </source>
</evidence>
<dbReference type="GO" id="GO:0005524">
    <property type="term" value="F:ATP binding"/>
    <property type="evidence" value="ECO:0007669"/>
    <property type="project" value="UniProtKB-KW"/>
</dbReference>
<dbReference type="Gene3D" id="3.40.50.300">
    <property type="entry name" value="P-loop containing nucleotide triphosphate hydrolases"/>
    <property type="match status" value="2"/>
</dbReference>
<dbReference type="GO" id="GO:0003723">
    <property type="term" value="F:RNA binding"/>
    <property type="evidence" value="ECO:0007669"/>
    <property type="project" value="TreeGrafter"/>
</dbReference>
<evidence type="ECO:0000256" key="3">
    <source>
        <dbReference type="ARBA" id="ARBA00022723"/>
    </source>
</evidence>
<keyword evidence="7" id="KW-0067">ATP-binding</keyword>
<evidence type="ECO:0000313" key="10">
    <source>
        <dbReference type="EMBL" id="SDK52759.1"/>
    </source>
</evidence>
<evidence type="ECO:0000256" key="8">
    <source>
        <dbReference type="ARBA" id="ARBA00023118"/>
    </source>
</evidence>
<dbReference type="Pfam" id="PF18019">
    <property type="entry name" value="Cas3_HD"/>
    <property type="match status" value="1"/>
</dbReference>
<dbReference type="InterPro" id="IPR001650">
    <property type="entry name" value="Helicase_C-like"/>
</dbReference>
<dbReference type="OrthoDB" id="9810236at2"/>
<sequence>MRQLLEKVSLTLWGKSKGLVEPYSLIRHLLDTAAMLEVLWDHFLDGNQRRVIARGLGFGADFAQARATVVFWGALHDIGKLGYGFQSCDAKGFAGLDPALAADLGVAVDSRIDHARVGMLSVATLLSGMGFDDSDPEGPLFRLAEIIGGHHGRFQPVDEQWFGKSVFNRCLGGPSWDEQRQAHVLALHALLGTPQAPGECSAPTAVLITGMVILADWLVSQEEYLEARQSDLSGDLQVHLAQARSAAVLLLDGAGLRPVRLEDPGFSIAHGLRAPNPLQRSVVDDLPSHVVAGEAGIFVAVAATGDGKTETGLEGWRVLSAASGSAGLVYLLPTMATSDQLHQRLSGYVERCLGEQDRERGAVALAHSMAWLAAPYADGAAVVTGEDPGAEAAKRMAPRSWLRGLKRALLAQFAVGTVDQALLGVLPVSHNALRMLGLSGKTVVIDEAHAYDPYMQVLLGRLVHWLAAYGCSVVLLSATLPQSITDALVREYLQGAGHSKAAVREQTFPVPYPGWLYVSAGGRTSKIKDEDHRAQATARSSALVTASVPVRHTSPGGANDGDTRAAAVLAALEPLLGEDGGCAVVACNTVPDAQETYRFLREQVERRGLIADTVELIHARFPGVIRQEKAARISAELGRGGPRPHRRIIVSTQVLEVALDLDADLLISDLAPLAPLLQRAGRCWRHQQWWKAQGFPGGRDRPAWSTGPRLVVLDPLEESGGVPRHWGGDDGVYPAFLLETTSRLLAARDGTPIRIPQEVPDMVAAVDGDDSRFDWDRPDASASYSAFMGKVLAEQSFGHTVVIPRCQAVFELADLHQRPLDEERASTRLGAESVRVLCLFEHEDGTVSFDEAGSHTVSDVVLRGSVTVEAARTVMGHTIPVRAQWLGKLGDTELPPPAWRDHAVLGDLAVLRHQVRGRSARPVALARGVFRLDRELGLLRL</sequence>
<keyword evidence="5" id="KW-0378">Hydrolase</keyword>
<comment type="similarity">
    <text evidence="1">In the N-terminal section; belongs to the CRISPR-associated nuclease Cas3-HD family.</text>
</comment>
<evidence type="ECO:0000259" key="9">
    <source>
        <dbReference type="PROSITE" id="PS51643"/>
    </source>
</evidence>
<organism evidence="10 11">
    <name type="scientific">Glycomyces sambucus</name>
    <dbReference type="NCBI Taxonomy" id="380244"/>
    <lineage>
        <taxon>Bacteria</taxon>
        <taxon>Bacillati</taxon>
        <taxon>Actinomycetota</taxon>
        <taxon>Actinomycetes</taxon>
        <taxon>Glycomycetales</taxon>
        <taxon>Glycomycetaceae</taxon>
        <taxon>Glycomyces</taxon>
    </lineage>
</organism>
<proteinExistence type="inferred from homology"/>
<keyword evidence="6" id="KW-0347">Helicase</keyword>
<dbReference type="InterPro" id="IPR041372">
    <property type="entry name" value="Cas3_C"/>
</dbReference>
<feature type="domain" description="HD Cas3-type" evidence="9">
    <location>
        <begin position="18"/>
        <end position="218"/>
    </location>
</feature>
<dbReference type="InterPro" id="IPR027417">
    <property type="entry name" value="P-loop_NTPase"/>
</dbReference>
<comment type="similarity">
    <text evidence="2">In the central section; belongs to the CRISPR-associated helicase Cas3 family.</text>
</comment>
<keyword evidence="11" id="KW-1185">Reference proteome</keyword>
<dbReference type="InterPro" id="IPR054712">
    <property type="entry name" value="Cas3-like_dom"/>
</dbReference>
<dbReference type="PROSITE" id="PS51643">
    <property type="entry name" value="HD_CAS3"/>
    <property type="match status" value="1"/>
</dbReference>
<dbReference type="Pfam" id="PF22590">
    <property type="entry name" value="Cas3-like_C_2"/>
    <property type="match status" value="1"/>
</dbReference>
<accession>A0A1G9CMD2</accession>
<dbReference type="InterPro" id="IPR050547">
    <property type="entry name" value="DEAD_box_RNA_helicases"/>
</dbReference>
<keyword evidence="3" id="KW-0479">Metal-binding</keyword>
<reference evidence="11" key="1">
    <citation type="submission" date="2016-10" db="EMBL/GenBank/DDBJ databases">
        <authorList>
            <person name="Varghese N."/>
            <person name="Submissions S."/>
        </authorList>
    </citation>
    <scope>NUCLEOTIDE SEQUENCE [LARGE SCALE GENOMIC DNA]</scope>
    <source>
        <strain evidence="11">CGMCC 4.3147</strain>
    </source>
</reference>
<evidence type="ECO:0000313" key="11">
    <source>
        <dbReference type="Proteomes" id="UP000198662"/>
    </source>
</evidence>
<evidence type="ECO:0000256" key="7">
    <source>
        <dbReference type="ARBA" id="ARBA00022840"/>
    </source>
</evidence>
<dbReference type="EMBL" id="FNGF01000001">
    <property type="protein sequence ID" value="SDK52759.1"/>
    <property type="molecule type" value="Genomic_DNA"/>
</dbReference>
<dbReference type="GO" id="GO:0016787">
    <property type="term" value="F:hydrolase activity"/>
    <property type="evidence" value="ECO:0007669"/>
    <property type="project" value="UniProtKB-KW"/>
</dbReference>
<protein>
    <submittedName>
        <fullName evidence="10">CRISPR-associated helicase, Cas3 family</fullName>
    </submittedName>
</protein>
<dbReference type="GO" id="GO:0003724">
    <property type="term" value="F:RNA helicase activity"/>
    <property type="evidence" value="ECO:0007669"/>
    <property type="project" value="TreeGrafter"/>
</dbReference>
<evidence type="ECO:0000256" key="6">
    <source>
        <dbReference type="ARBA" id="ARBA00022806"/>
    </source>
</evidence>
<dbReference type="AlphaFoldDB" id="A0A1G9CMD2"/>
<dbReference type="STRING" id="380244.SAMN05216298_0414"/>
<keyword evidence="4" id="KW-0547">Nucleotide-binding</keyword>